<proteinExistence type="predicted"/>
<evidence type="ECO:0000313" key="4">
    <source>
        <dbReference type="Proteomes" id="UP000742024"/>
    </source>
</evidence>
<accession>A0A9P7MN37</accession>
<dbReference type="EMBL" id="SRPR01000455">
    <property type="protein sequence ID" value="KAG5953021.1"/>
    <property type="molecule type" value="Genomic_DNA"/>
</dbReference>
<feature type="region of interest" description="Disordered" evidence="1">
    <location>
        <begin position="1"/>
        <end position="50"/>
    </location>
</feature>
<gene>
    <name evidence="3" type="ORF">E4U56_003309</name>
    <name evidence="2" type="ORF">E4U57_005695</name>
</gene>
<organism evidence="3 5">
    <name type="scientific">Claviceps arundinis</name>
    <dbReference type="NCBI Taxonomy" id="1623583"/>
    <lineage>
        <taxon>Eukaryota</taxon>
        <taxon>Fungi</taxon>
        <taxon>Dikarya</taxon>
        <taxon>Ascomycota</taxon>
        <taxon>Pezizomycotina</taxon>
        <taxon>Sordariomycetes</taxon>
        <taxon>Hypocreomycetidae</taxon>
        <taxon>Hypocreales</taxon>
        <taxon>Clavicipitaceae</taxon>
        <taxon>Claviceps</taxon>
    </lineage>
</organism>
<protein>
    <submittedName>
        <fullName evidence="3">Uncharacterized protein</fullName>
    </submittedName>
</protein>
<keyword evidence="4" id="KW-1185">Reference proteome</keyword>
<dbReference type="Proteomes" id="UP000784919">
    <property type="component" value="Unassembled WGS sequence"/>
</dbReference>
<dbReference type="Proteomes" id="UP000742024">
    <property type="component" value="Unassembled WGS sequence"/>
</dbReference>
<sequence>MKLKGFPVKGPRGKGGCAADTPMGAPSRTVGGIRVTSHSGRGNAHSEDANDFRDTGLYAFPYTTRDH</sequence>
<evidence type="ECO:0000313" key="2">
    <source>
        <dbReference type="EMBL" id="KAG5953021.1"/>
    </source>
</evidence>
<dbReference type="AlphaFoldDB" id="A0A9P7MN37"/>
<evidence type="ECO:0000256" key="1">
    <source>
        <dbReference type="SAM" id="MobiDB-lite"/>
    </source>
</evidence>
<comment type="caution">
    <text evidence="3">The sequence shown here is derived from an EMBL/GenBank/DDBJ whole genome shotgun (WGS) entry which is preliminary data.</text>
</comment>
<evidence type="ECO:0000313" key="5">
    <source>
        <dbReference type="Proteomes" id="UP000784919"/>
    </source>
</evidence>
<evidence type="ECO:0000313" key="3">
    <source>
        <dbReference type="EMBL" id="KAG5962522.1"/>
    </source>
</evidence>
<name>A0A9P7MN37_9HYPO</name>
<dbReference type="EMBL" id="SRPS01000219">
    <property type="protein sequence ID" value="KAG5962522.1"/>
    <property type="molecule type" value="Genomic_DNA"/>
</dbReference>
<reference evidence="3 4" key="1">
    <citation type="journal article" date="2020" name="bioRxiv">
        <title>Whole genome comparisons of ergot fungi reveals the divergence and evolution of species within the genus Claviceps are the result of varying mechanisms driving genome evolution and host range expansion.</title>
        <authorList>
            <person name="Wyka S.A."/>
            <person name="Mondo S.J."/>
            <person name="Liu M."/>
            <person name="Dettman J."/>
            <person name="Nalam V."/>
            <person name="Broders K.D."/>
        </authorList>
    </citation>
    <scope>NUCLEOTIDE SEQUENCE</scope>
    <source>
        <strain evidence="3">CCC 1102</strain>
        <strain evidence="2 4">LM583</strain>
    </source>
</reference>